<keyword evidence="3" id="KW-1185">Reference proteome</keyword>
<organism evidence="2 3">
    <name type="scientific">Mariniblastus fucicola</name>
    <dbReference type="NCBI Taxonomy" id="980251"/>
    <lineage>
        <taxon>Bacteria</taxon>
        <taxon>Pseudomonadati</taxon>
        <taxon>Planctomycetota</taxon>
        <taxon>Planctomycetia</taxon>
        <taxon>Pirellulales</taxon>
        <taxon>Pirellulaceae</taxon>
        <taxon>Mariniblastus</taxon>
    </lineage>
</organism>
<name>A0A5B9PM86_9BACT</name>
<proteinExistence type="predicted"/>
<feature type="transmembrane region" description="Helical" evidence="1">
    <location>
        <begin position="417"/>
        <end position="435"/>
    </location>
</feature>
<feature type="transmembrane region" description="Helical" evidence="1">
    <location>
        <begin position="164"/>
        <end position="197"/>
    </location>
</feature>
<accession>A0A5B9PM86</accession>
<feature type="transmembrane region" description="Helical" evidence="1">
    <location>
        <begin position="390"/>
        <end position="410"/>
    </location>
</feature>
<feature type="transmembrane region" description="Helical" evidence="1">
    <location>
        <begin position="480"/>
        <end position="498"/>
    </location>
</feature>
<dbReference type="KEGG" id="mff:MFFC18_33220"/>
<evidence type="ECO:0000313" key="3">
    <source>
        <dbReference type="Proteomes" id="UP000322214"/>
    </source>
</evidence>
<feature type="transmembrane region" description="Helical" evidence="1">
    <location>
        <begin position="441"/>
        <end position="459"/>
    </location>
</feature>
<sequence length="629" mass="68120">MDSDLQSDQATASRAIWPWLAATVLCILFALSHSFSSMAMYDDESYVMMTIKTFLEGDRLYAETYTQYGPAYYMFQQPLHGWFGVPITHDVVRFKTVAAWVLIGLLCGFVAAKVTGKQLVGIAAMMLAVLHLEKLGLEPAHPQEMVTVLAMLCLAMMGSRKRSLLFLAGVCAAFAGLAKLNAGATSAAACLFAAGMVSVDSRRVSRMSAIAGCVIATAVAGGVFATIAKRSMESAQWTTAIWPLIIFGSCLLVCAQVWFGKPEAQAEVASKPGEQSFSFLAIAAGGIVGSSWVIAWSMLHGNSLHEILHGVVLQHGFMADSFYHPIQVDGFGMLFVVPAVLMLLLRFTRPAEQVASIDRVLFAFPPIVLAIAFVQMSVDSCKVLDHGLNPRGAAFFLATVGPAMMPVLLLKKQPSQLRLALAMLGCLSPVLAFPVPGTQVSLGTLPILIALVISTSDAIEIANRSSNRINSPSVFRRSTLAVAAVVLFSTGVFGYRWVANIALDQPGCRLVRLEAGRVETERAIAECIRSIDSPWLAFDSHNHNRFFFWTGKKPLTSTSPTFWPAMLTESQKSKIESAARDAESICVVKINDERIRLSDYAPAIEQALFGSWQPVGQVGDWEIGLQKQP</sequence>
<keyword evidence="1" id="KW-0812">Transmembrane</keyword>
<feature type="transmembrane region" description="Helical" evidence="1">
    <location>
        <begin position="16"/>
        <end position="41"/>
    </location>
</feature>
<protein>
    <recommendedName>
        <fullName evidence="4">Glycosyltransferase RgtA/B/C/D-like domain-containing protein</fullName>
    </recommendedName>
</protein>
<dbReference type="EMBL" id="CP042912">
    <property type="protein sequence ID" value="QEG23423.1"/>
    <property type="molecule type" value="Genomic_DNA"/>
</dbReference>
<feature type="transmembrane region" description="Helical" evidence="1">
    <location>
        <begin position="360"/>
        <end position="378"/>
    </location>
</feature>
<dbReference type="AlphaFoldDB" id="A0A5B9PM86"/>
<feature type="transmembrane region" description="Helical" evidence="1">
    <location>
        <begin position="209"/>
        <end position="228"/>
    </location>
</feature>
<keyword evidence="1" id="KW-0472">Membrane</keyword>
<evidence type="ECO:0000313" key="2">
    <source>
        <dbReference type="EMBL" id="QEG23423.1"/>
    </source>
</evidence>
<dbReference type="Proteomes" id="UP000322214">
    <property type="component" value="Chromosome"/>
</dbReference>
<gene>
    <name evidence="2" type="ORF">MFFC18_33220</name>
</gene>
<evidence type="ECO:0000256" key="1">
    <source>
        <dbReference type="SAM" id="Phobius"/>
    </source>
</evidence>
<evidence type="ECO:0008006" key="4">
    <source>
        <dbReference type="Google" id="ProtNLM"/>
    </source>
</evidence>
<dbReference type="STRING" id="980251.GCA_001642875_02752"/>
<feature type="transmembrane region" description="Helical" evidence="1">
    <location>
        <begin position="330"/>
        <end position="348"/>
    </location>
</feature>
<feature type="transmembrane region" description="Helical" evidence="1">
    <location>
        <begin position="97"/>
        <end position="120"/>
    </location>
</feature>
<reference evidence="2 3" key="1">
    <citation type="submission" date="2019-08" db="EMBL/GenBank/DDBJ databases">
        <title>Deep-cultivation of Planctomycetes and their phenomic and genomic characterization uncovers novel biology.</title>
        <authorList>
            <person name="Wiegand S."/>
            <person name="Jogler M."/>
            <person name="Boedeker C."/>
            <person name="Pinto D."/>
            <person name="Vollmers J."/>
            <person name="Rivas-Marin E."/>
            <person name="Kohn T."/>
            <person name="Peeters S.H."/>
            <person name="Heuer A."/>
            <person name="Rast P."/>
            <person name="Oberbeckmann S."/>
            <person name="Bunk B."/>
            <person name="Jeske O."/>
            <person name="Meyerdierks A."/>
            <person name="Storesund J.E."/>
            <person name="Kallscheuer N."/>
            <person name="Luecker S."/>
            <person name="Lage O.M."/>
            <person name="Pohl T."/>
            <person name="Merkel B.J."/>
            <person name="Hornburger P."/>
            <person name="Mueller R.-W."/>
            <person name="Bruemmer F."/>
            <person name="Labrenz M."/>
            <person name="Spormann A.M."/>
            <person name="Op den Camp H."/>
            <person name="Overmann J."/>
            <person name="Amann R."/>
            <person name="Jetten M.S.M."/>
            <person name="Mascher T."/>
            <person name="Medema M.H."/>
            <person name="Devos D.P."/>
            <person name="Kaster A.-K."/>
            <person name="Ovreas L."/>
            <person name="Rohde M."/>
            <person name="Galperin M.Y."/>
            <person name="Jogler C."/>
        </authorList>
    </citation>
    <scope>NUCLEOTIDE SEQUENCE [LARGE SCALE GENOMIC DNA]</scope>
    <source>
        <strain evidence="2 3">FC18</strain>
    </source>
</reference>
<feature type="transmembrane region" description="Helical" evidence="1">
    <location>
        <begin position="240"/>
        <end position="259"/>
    </location>
</feature>
<feature type="transmembrane region" description="Helical" evidence="1">
    <location>
        <begin position="279"/>
        <end position="299"/>
    </location>
</feature>
<keyword evidence="1" id="KW-1133">Transmembrane helix</keyword>